<dbReference type="OrthoDB" id="10053392at2759"/>
<evidence type="ECO:0000313" key="1">
    <source>
        <dbReference type="EMBL" id="VDN26887.1"/>
    </source>
</evidence>
<evidence type="ECO:0000313" key="3">
    <source>
        <dbReference type="WBParaSite" id="GPUH_0001591701-mRNA-1"/>
    </source>
</evidence>
<sequence>MVTALSDNHFSEGMEMIASIRKYWPQQQVIVYDIGLGKENLEFVRQLCNIIYRYFDFSAYPTYVQDLKQYRWKPLVIAEVLKDYRAAWWLDSSMRFINSDLEQMYDYYRCKHRNAYGGKDLAEAEIMCNKADLLFHTYLGGSIFATTDPDTYLYFPSDVEKLKDMTMVRTSAIFLIRTRDTVGILKWVVACALEKECMGLGAGGRVLSRNCLFNTSDVHKIHAKCHYFDQSIFNVLLANEYDFDGRYFYNERKIFLQIRMTGIFTADALKCEPPKIN</sequence>
<organism evidence="3">
    <name type="scientific">Gongylonema pulchrum</name>
    <dbReference type="NCBI Taxonomy" id="637853"/>
    <lineage>
        <taxon>Eukaryota</taxon>
        <taxon>Metazoa</taxon>
        <taxon>Ecdysozoa</taxon>
        <taxon>Nematoda</taxon>
        <taxon>Chromadorea</taxon>
        <taxon>Rhabditida</taxon>
        <taxon>Spirurina</taxon>
        <taxon>Spiruromorpha</taxon>
        <taxon>Spiruroidea</taxon>
        <taxon>Gongylonematidae</taxon>
        <taxon>Gongylonema</taxon>
    </lineage>
</organism>
<dbReference type="WBParaSite" id="GPUH_0001591701-mRNA-1">
    <property type="protein sequence ID" value="GPUH_0001591701-mRNA-1"/>
    <property type="gene ID" value="GPUH_0001591701"/>
</dbReference>
<keyword evidence="2" id="KW-1185">Reference proteome</keyword>
<gene>
    <name evidence="1" type="ORF">GPUH_LOCUS15895</name>
</gene>
<proteinExistence type="predicted"/>
<protein>
    <submittedName>
        <fullName evidence="3">Core protein VP4</fullName>
    </submittedName>
</protein>
<accession>A0A183E4K4</accession>
<dbReference type="PANTHER" id="PTHR31389:SF4">
    <property type="entry name" value="LD39211P"/>
    <property type="match status" value="1"/>
</dbReference>
<dbReference type="InterPro" id="IPR012444">
    <property type="entry name" value="DUF1647"/>
</dbReference>
<reference evidence="3" key="1">
    <citation type="submission" date="2016-06" db="UniProtKB">
        <authorList>
            <consortium name="WormBaseParasite"/>
        </authorList>
    </citation>
    <scope>IDENTIFICATION</scope>
</reference>
<dbReference type="EMBL" id="UYRT01083047">
    <property type="protein sequence ID" value="VDN26887.1"/>
    <property type="molecule type" value="Genomic_DNA"/>
</dbReference>
<reference evidence="1 2" key="2">
    <citation type="submission" date="2018-11" db="EMBL/GenBank/DDBJ databases">
        <authorList>
            <consortium name="Pathogen Informatics"/>
        </authorList>
    </citation>
    <scope>NUCLEOTIDE SEQUENCE [LARGE SCALE GENOMIC DNA]</scope>
</reference>
<dbReference type="AlphaFoldDB" id="A0A183E4K4"/>
<dbReference type="Pfam" id="PF07801">
    <property type="entry name" value="DUF1647"/>
    <property type="match status" value="1"/>
</dbReference>
<evidence type="ECO:0000313" key="2">
    <source>
        <dbReference type="Proteomes" id="UP000271098"/>
    </source>
</evidence>
<name>A0A183E4K4_9BILA</name>
<dbReference type="PANTHER" id="PTHR31389">
    <property type="entry name" value="LD39211P"/>
    <property type="match status" value="1"/>
</dbReference>
<dbReference type="Proteomes" id="UP000271098">
    <property type="component" value="Unassembled WGS sequence"/>
</dbReference>